<accession>A0AAW1LU02</accession>
<dbReference type="Proteomes" id="UP001458880">
    <property type="component" value="Unassembled WGS sequence"/>
</dbReference>
<keyword evidence="7" id="KW-0106">Calcium</keyword>
<evidence type="ECO:0000256" key="8">
    <source>
        <dbReference type="ARBA" id="ARBA00022989"/>
    </source>
</evidence>
<proteinExistence type="inferred from homology"/>
<dbReference type="SUPFAM" id="SSF103506">
    <property type="entry name" value="Mitochondrial carrier"/>
    <property type="match status" value="1"/>
</dbReference>
<evidence type="ECO:0000256" key="4">
    <source>
        <dbReference type="ARBA" id="ARBA00022692"/>
    </source>
</evidence>
<keyword evidence="8" id="KW-1133">Transmembrane helix</keyword>
<dbReference type="InterPro" id="IPR051028">
    <property type="entry name" value="Mito_Solute_Carrier"/>
</dbReference>
<dbReference type="GO" id="GO:0005313">
    <property type="term" value="F:L-glutamate transmembrane transporter activity"/>
    <property type="evidence" value="ECO:0007669"/>
    <property type="project" value="TreeGrafter"/>
</dbReference>
<comment type="similarity">
    <text evidence="2 13">Belongs to the mitochondrial carrier (TC 2.A.29) family.</text>
</comment>
<evidence type="ECO:0000313" key="15">
    <source>
        <dbReference type="Proteomes" id="UP001458880"/>
    </source>
</evidence>
<evidence type="ECO:0000256" key="11">
    <source>
        <dbReference type="ARBA" id="ARBA00038674"/>
    </source>
</evidence>
<evidence type="ECO:0000256" key="13">
    <source>
        <dbReference type="RuleBase" id="RU000488"/>
    </source>
</evidence>
<comment type="subunit">
    <text evidence="11">Homodimer (via N-terminus).</text>
</comment>
<protein>
    <submittedName>
        <fullName evidence="14">Mitochondrial carrier protein</fullName>
    </submittedName>
</protein>
<dbReference type="PANTHER" id="PTHR45678">
    <property type="entry name" value="MITOCHONDRIAL 2-OXODICARBOXYLATE CARRIER 1-RELATED"/>
    <property type="match status" value="1"/>
</dbReference>
<evidence type="ECO:0000256" key="12">
    <source>
        <dbReference type="PROSITE-ProRule" id="PRU00282"/>
    </source>
</evidence>
<dbReference type="GO" id="GO:0005743">
    <property type="term" value="C:mitochondrial inner membrane"/>
    <property type="evidence" value="ECO:0007669"/>
    <property type="project" value="UniProtKB-SubCell"/>
</dbReference>
<feature type="repeat" description="Solcar" evidence="12">
    <location>
        <begin position="195"/>
        <end position="283"/>
    </location>
</feature>
<dbReference type="GO" id="GO:0015183">
    <property type="term" value="F:L-aspartate transmembrane transporter activity"/>
    <property type="evidence" value="ECO:0007669"/>
    <property type="project" value="TreeGrafter"/>
</dbReference>
<keyword evidence="4 12" id="KW-0812">Transmembrane</keyword>
<evidence type="ECO:0000313" key="14">
    <source>
        <dbReference type="EMBL" id="KAK9736866.1"/>
    </source>
</evidence>
<dbReference type="InterPro" id="IPR002067">
    <property type="entry name" value="MCP"/>
</dbReference>
<evidence type="ECO:0000256" key="3">
    <source>
        <dbReference type="ARBA" id="ARBA00022448"/>
    </source>
</evidence>
<name>A0AAW1LU02_POPJA</name>
<dbReference type="AlphaFoldDB" id="A0AAW1LU02"/>
<evidence type="ECO:0000256" key="6">
    <source>
        <dbReference type="ARBA" id="ARBA00022792"/>
    </source>
</evidence>
<evidence type="ECO:0000256" key="9">
    <source>
        <dbReference type="ARBA" id="ARBA00023128"/>
    </source>
</evidence>
<dbReference type="GO" id="GO:0043490">
    <property type="term" value="P:malate-aspartate shuttle"/>
    <property type="evidence" value="ECO:0007669"/>
    <property type="project" value="TreeGrafter"/>
</dbReference>
<evidence type="ECO:0000256" key="2">
    <source>
        <dbReference type="ARBA" id="ARBA00006375"/>
    </source>
</evidence>
<keyword evidence="10 12" id="KW-0472">Membrane</keyword>
<dbReference type="Gene3D" id="1.50.40.10">
    <property type="entry name" value="Mitochondrial carrier domain"/>
    <property type="match status" value="1"/>
</dbReference>
<reference evidence="14 15" key="1">
    <citation type="journal article" date="2024" name="BMC Genomics">
        <title>De novo assembly and annotation of Popillia japonica's genome with initial clues to its potential as an invasive pest.</title>
        <authorList>
            <person name="Cucini C."/>
            <person name="Boschi S."/>
            <person name="Funari R."/>
            <person name="Cardaioli E."/>
            <person name="Iannotti N."/>
            <person name="Marturano G."/>
            <person name="Paoli F."/>
            <person name="Bruttini M."/>
            <person name="Carapelli A."/>
            <person name="Frati F."/>
            <person name="Nardi F."/>
        </authorList>
    </citation>
    <scope>NUCLEOTIDE SEQUENCE [LARGE SCALE GENOMIC DNA]</scope>
    <source>
        <strain evidence="14">DMR45628</strain>
    </source>
</reference>
<dbReference type="InterPro" id="IPR023395">
    <property type="entry name" value="MCP_dom_sf"/>
</dbReference>
<dbReference type="PRINTS" id="PR00926">
    <property type="entry name" value="MITOCARRIER"/>
</dbReference>
<keyword evidence="15" id="KW-1185">Reference proteome</keyword>
<feature type="repeat" description="Solcar" evidence="12">
    <location>
        <begin position="4"/>
        <end position="95"/>
    </location>
</feature>
<dbReference type="PROSITE" id="PS50920">
    <property type="entry name" value="SOLCAR"/>
    <property type="match status" value="3"/>
</dbReference>
<evidence type="ECO:0000256" key="1">
    <source>
        <dbReference type="ARBA" id="ARBA00004448"/>
    </source>
</evidence>
<evidence type="ECO:0000256" key="7">
    <source>
        <dbReference type="ARBA" id="ARBA00022837"/>
    </source>
</evidence>
<dbReference type="FunFam" id="1.50.40.10:FF:000004">
    <property type="entry name" value="Calcium-binding mitochondrial carrier protein Aralar1"/>
    <property type="match status" value="1"/>
</dbReference>
<evidence type="ECO:0000256" key="10">
    <source>
        <dbReference type="ARBA" id="ARBA00023136"/>
    </source>
</evidence>
<comment type="caution">
    <text evidence="14">The sequence shown here is derived from an EMBL/GenBank/DDBJ whole genome shotgun (WGS) entry which is preliminary data.</text>
</comment>
<organism evidence="14 15">
    <name type="scientific">Popillia japonica</name>
    <name type="common">Japanese beetle</name>
    <dbReference type="NCBI Taxonomy" id="7064"/>
    <lineage>
        <taxon>Eukaryota</taxon>
        <taxon>Metazoa</taxon>
        <taxon>Ecdysozoa</taxon>
        <taxon>Arthropoda</taxon>
        <taxon>Hexapoda</taxon>
        <taxon>Insecta</taxon>
        <taxon>Pterygota</taxon>
        <taxon>Neoptera</taxon>
        <taxon>Endopterygota</taxon>
        <taxon>Coleoptera</taxon>
        <taxon>Polyphaga</taxon>
        <taxon>Scarabaeiformia</taxon>
        <taxon>Scarabaeidae</taxon>
        <taxon>Rutelinae</taxon>
        <taxon>Popillia</taxon>
    </lineage>
</organism>
<sequence>MSIFESLYRLSFGFIAGGTGATAVFPIDLIKTRIQNQRTNPKAADALYRGYIDCFLKTFRNEGFFGLYKGLLPQIIGVSPEKAIKLTVNDFVRDKFYDHQGDIKYRYELLAGGCAGCCQVMVTNPLEIIKVRLQTAGEIKGGHQIKAREIIRDLGITNLYKGVKACLVRDTTFAAIYFSTYARLKKFFANETGYNHPLSLLAAGICAGIPAAALATPADVVKTRIQVKPRAGQTSYDGIIDAVRKIFKEEGAVAFSKGAIGRICRSSPQLGITLFIYELLQRSFYIDFGGRAIAGSIQAINQQRELNAISAERIVLTSMETNLGAIQAINQQRELNAISAERIVLTSMETNLGGLTLARFHMNKPPPIDN</sequence>
<dbReference type="InterPro" id="IPR018108">
    <property type="entry name" value="MCP_transmembrane"/>
</dbReference>
<keyword evidence="9" id="KW-0496">Mitochondrion</keyword>
<keyword evidence="6" id="KW-0999">Mitochondrion inner membrane</keyword>
<keyword evidence="5" id="KW-0677">Repeat</keyword>
<gene>
    <name evidence="14" type="ORF">QE152_g11250</name>
</gene>
<keyword evidence="3 13" id="KW-0813">Transport</keyword>
<dbReference type="Pfam" id="PF00153">
    <property type="entry name" value="Mito_carr"/>
    <property type="match status" value="3"/>
</dbReference>
<comment type="subcellular location">
    <subcellularLocation>
        <location evidence="1">Mitochondrion inner membrane</location>
        <topology evidence="1">Multi-pass membrane protein</topology>
    </subcellularLocation>
</comment>
<evidence type="ECO:0000256" key="5">
    <source>
        <dbReference type="ARBA" id="ARBA00022737"/>
    </source>
</evidence>
<dbReference type="EMBL" id="JASPKY010000108">
    <property type="protein sequence ID" value="KAK9736866.1"/>
    <property type="molecule type" value="Genomic_DNA"/>
</dbReference>
<feature type="repeat" description="Solcar" evidence="12">
    <location>
        <begin position="103"/>
        <end position="187"/>
    </location>
</feature>
<dbReference type="PANTHER" id="PTHR45678:SF9">
    <property type="entry name" value="CALCIUM-BINDING MITOCHONDRIAL CARRIER PROTEIN ARALAR1"/>
    <property type="match status" value="1"/>
</dbReference>